<accession>A0AB74US02</accession>
<dbReference type="PANTHER" id="PTHR43685">
    <property type="entry name" value="GLYCOSYLTRANSFERASE"/>
    <property type="match status" value="1"/>
</dbReference>
<dbReference type="InterPro" id="IPR029044">
    <property type="entry name" value="Nucleotide-diphossugar_trans"/>
</dbReference>
<feature type="domain" description="Glycosyltransferase 2-like" evidence="1">
    <location>
        <begin position="29"/>
        <end position="139"/>
    </location>
</feature>
<name>A0AB74US02_9GAMM</name>
<dbReference type="Pfam" id="PF00535">
    <property type="entry name" value="Glycos_transf_2"/>
    <property type="match status" value="1"/>
</dbReference>
<dbReference type="InterPro" id="IPR050834">
    <property type="entry name" value="Glycosyltransf_2"/>
</dbReference>
<protein>
    <submittedName>
        <fullName evidence="2">Glycosyltransferase family 2 protein</fullName>
    </submittedName>
</protein>
<dbReference type="RefSeq" id="WP_395116532.1">
    <property type="nucleotide sequence ID" value="NZ_CP170721.1"/>
</dbReference>
<sequence>MKVLATRHRFRCPPGFPRQRATMTRLRFSIVLCTYNGAVYLQPQLDSLLAQTRLPDEIVIGDDGSTDASVAMLQAFAARARDAGIEVQLLCHRENLGYVDNFSAGLRAAQGDVLFLCDQDDVWRADKLALMAERFEQDSSLLLLHGDARLVDAGGHSLGCSLFEALQMTAQERKAIHDGRAFDVVLRRSFVTGATAALRRELVARALPVALGWIHDEWLAAVAAAVGRVDSIDLPLIDYRQHGANQIGMRKRTLAMKWRDLLLPRGRLLADEAERLWRLEDFLLQAKFHGSRDRAAQVRDKRTHFERRVAIGRLPRWRRWLPVLREARGGFYRRYGTGIRSVLRDLLRHD</sequence>
<reference evidence="2" key="1">
    <citation type="submission" date="2024-10" db="EMBL/GenBank/DDBJ databases">
        <authorList>
            <person name="Lesea H.P."/>
            <person name="Kuehl J.V."/>
            <person name="Chandonia J.-M."/>
        </authorList>
    </citation>
    <scope>NUCLEOTIDE SEQUENCE</scope>
    <source>
        <strain evidence="2">FW102-FHT14D07</strain>
    </source>
</reference>
<dbReference type="CDD" id="cd04196">
    <property type="entry name" value="GT_2_like_d"/>
    <property type="match status" value="1"/>
</dbReference>
<dbReference type="EMBL" id="CP170721">
    <property type="protein sequence ID" value="XIA17441.1"/>
    <property type="molecule type" value="Genomic_DNA"/>
</dbReference>
<dbReference type="AlphaFoldDB" id="A0AB74US02"/>
<dbReference type="Gene3D" id="3.90.550.10">
    <property type="entry name" value="Spore Coat Polysaccharide Biosynthesis Protein SpsA, Chain A"/>
    <property type="match status" value="1"/>
</dbReference>
<organism evidence="2">
    <name type="scientific">Rhodanobacter sp. FW102-FHT14D07</name>
    <dbReference type="NCBI Taxonomy" id="3351462"/>
    <lineage>
        <taxon>Bacteria</taxon>
        <taxon>Pseudomonadati</taxon>
        <taxon>Pseudomonadota</taxon>
        <taxon>Gammaproteobacteria</taxon>
        <taxon>Lysobacterales</taxon>
        <taxon>Rhodanobacteraceae</taxon>
        <taxon>Rhodanobacter</taxon>
    </lineage>
</organism>
<evidence type="ECO:0000313" key="2">
    <source>
        <dbReference type="EMBL" id="XIA17441.1"/>
    </source>
</evidence>
<dbReference type="InterPro" id="IPR001173">
    <property type="entry name" value="Glyco_trans_2-like"/>
</dbReference>
<proteinExistence type="predicted"/>
<dbReference type="PANTHER" id="PTHR43685:SF2">
    <property type="entry name" value="GLYCOSYLTRANSFERASE 2-LIKE DOMAIN-CONTAINING PROTEIN"/>
    <property type="match status" value="1"/>
</dbReference>
<dbReference type="SUPFAM" id="SSF53448">
    <property type="entry name" value="Nucleotide-diphospho-sugar transferases"/>
    <property type="match status" value="1"/>
</dbReference>
<gene>
    <name evidence="2" type="ORF">ACFYG5_12800</name>
</gene>
<evidence type="ECO:0000259" key="1">
    <source>
        <dbReference type="Pfam" id="PF00535"/>
    </source>
</evidence>